<organism evidence="2">
    <name type="scientific">Odontella aurita</name>
    <dbReference type="NCBI Taxonomy" id="265563"/>
    <lineage>
        <taxon>Eukaryota</taxon>
        <taxon>Sar</taxon>
        <taxon>Stramenopiles</taxon>
        <taxon>Ochrophyta</taxon>
        <taxon>Bacillariophyta</taxon>
        <taxon>Mediophyceae</taxon>
        <taxon>Biddulphiophycidae</taxon>
        <taxon>Eupodiscales</taxon>
        <taxon>Odontellaceae</taxon>
        <taxon>Odontella</taxon>
    </lineage>
</organism>
<proteinExistence type="predicted"/>
<gene>
    <name evidence="2" type="ORF">OAUR00152_LOCUS34113</name>
</gene>
<evidence type="ECO:0000313" key="2">
    <source>
        <dbReference type="EMBL" id="CAE2274691.1"/>
    </source>
</evidence>
<name>A0A7S4NAB6_9STRA</name>
<reference evidence="2" key="1">
    <citation type="submission" date="2021-01" db="EMBL/GenBank/DDBJ databases">
        <authorList>
            <person name="Corre E."/>
            <person name="Pelletier E."/>
            <person name="Niang G."/>
            <person name="Scheremetjew M."/>
            <person name="Finn R."/>
            <person name="Kale V."/>
            <person name="Holt S."/>
            <person name="Cochrane G."/>
            <person name="Meng A."/>
            <person name="Brown T."/>
            <person name="Cohen L."/>
        </authorList>
    </citation>
    <scope>NUCLEOTIDE SEQUENCE</scope>
    <source>
        <strain evidence="2">Isolate 1302-5</strain>
    </source>
</reference>
<protein>
    <submittedName>
        <fullName evidence="2">Uncharacterized protein</fullName>
    </submittedName>
</protein>
<dbReference type="EMBL" id="HBKQ01049478">
    <property type="protein sequence ID" value="CAE2274691.1"/>
    <property type="molecule type" value="Transcribed_RNA"/>
</dbReference>
<feature type="region of interest" description="Disordered" evidence="1">
    <location>
        <begin position="21"/>
        <end position="67"/>
    </location>
</feature>
<dbReference type="AlphaFoldDB" id="A0A7S4NAB6"/>
<sequence length="140" mass="14596">MNEYYWDMPSRKSATLYTARADTSVRRKIRTHPTETNAGPPRPAGVPAALSHTCPAAPSSANDDKDAVASFPSRAAALALRLRRPTRPKIPPLAFVFPAGSPAVAATVVSVDDDALALAANANASASASASGRGEEEGRR</sequence>
<evidence type="ECO:0000256" key="1">
    <source>
        <dbReference type="SAM" id="MobiDB-lite"/>
    </source>
</evidence>
<accession>A0A7S4NAB6</accession>